<evidence type="ECO:0000313" key="1">
    <source>
        <dbReference type="EMBL" id="EMN28549.1"/>
    </source>
</evidence>
<dbReference type="EMBL" id="AHMZ02000132">
    <property type="protein sequence ID" value="EMN28549.1"/>
    <property type="molecule type" value="Genomic_DNA"/>
</dbReference>
<name>M6K353_LEPIR</name>
<dbReference type="Proteomes" id="UP000012137">
    <property type="component" value="Unassembled WGS sequence"/>
</dbReference>
<reference evidence="1 2" key="1">
    <citation type="submission" date="2013-01" db="EMBL/GenBank/DDBJ databases">
        <authorList>
            <person name="Harkins D.M."/>
            <person name="Durkin A.S."/>
            <person name="Brinkac L.M."/>
            <person name="Haft D.H."/>
            <person name="Selengut J.D."/>
            <person name="Sanka R."/>
            <person name="DePew J."/>
            <person name="Purushe J."/>
            <person name="Peacock S.J."/>
            <person name="Thaipadungpanit J."/>
            <person name="Wuthiekanun V.W."/>
            <person name="Day N.P."/>
            <person name="Vinetz J.M."/>
            <person name="Sutton G.G."/>
            <person name="Nierman W.C."/>
            <person name="Fouts D.E."/>
        </authorList>
    </citation>
    <scope>NUCLEOTIDE SEQUENCE [LARGE SCALE GENOMIC DNA]</scope>
    <source>
        <strain evidence="1 2">L0374</strain>
    </source>
</reference>
<accession>M6K353</accession>
<protein>
    <submittedName>
        <fullName evidence="1">Uncharacterized protein</fullName>
    </submittedName>
</protein>
<dbReference type="AlphaFoldDB" id="M6K353"/>
<evidence type="ECO:0000313" key="2">
    <source>
        <dbReference type="Proteomes" id="UP000012137"/>
    </source>
</evidence>
<sequence length="45" mass="5012">MSPNSRLFLACQNAILVDVSIYTEKNGTFLLQLCSLSLSSFEKTK</sequence>
<organism evidence="1 2">
    <name type="scientific">Leptospira interrogans serovar Pyrogenes str. L0374</name>
    <dbReference type="NCBI Taxonomy" id="1049928"/>
    <lineage>
        <taxon>Bacteria</taxon>
        <taxon>Pseudomonadati</taxon>
        <taxon>Spirochaetota</taxon>
        <taxon>Spirochaetia</taxon>
        <taxon>Leptospirales</taxon>
        <taxon>Leptospiraceae</taxon>
        <taxon>Leptospira</taxon>
    </lineage>
</organism>
<comment type="caution">
    <text evidence="1">The sequence shown here is derived from an EMBL/GenBank/DDBJ whole genome shotgun (WGS) entry which is preliminary data.</text>
</comment>
<proteinExistence type="predicted"/>
<gene>
    <name evidence="1" type="ORF">LEP1GSC083_3294</name>
</gene>